<dbReference type="Proteomes" id="UP001621714">
    <property type="component" value="Unassembled WGS sequence"/>
</dbReference>
<dbReference type="PANTHER" id="PTHR43080:SF2">
    <property type="entry name" value="CBS DOMAIN-CONTAINING PROTEIN"/>
    <property type="match status" value="1"/>
</dbReference>
<evidence type="ECO:0000256" key="1">
    <source>
        <dbReference type="ARBA" id="ARBA00023122"/>
    </source>
</evidence>
<evidence type="ECO:0000259" key="3">
    <source>
        <dbReference type="PROSITE" id="PS51371"/>
    </source>
</evidence>
<keyword evidence="1 2" id="KW-0129">CBS domain</keyword>
<organism evidence="4 5">
    <name type="scientific">Marinospirillum alkalitolerans</name>
    <dbReference type="NCBI Taxonomy" id="3123374"/>
    <lineage>
        <taxon>Bacteria</taxon>
        <taxon>Pseudomonadati</taxon>
        <taxon>Pseudomonadota</taxon>
        <taxon>Gammaproteobacteria</taxon>
        <taxon>Oceanospirillales</taxon>
        <taxon>Oceanospirillaceae</taxon>
        <taxon>Marinospirillum</taxon>
    </lineage>
</organism>
<dbReference type="InterPro" id="IPR000644">
    <property type="entry name" value="CBS_dom"/>
</dbReference>
<gene>
    <name evidence="4" type="ORF">V6U78_01980</name>
</gene>
<dbReference type="SUPFAM" id="SSF54631">
    <property type="entry name" value="CBS-domain pair"/>
    <property type="match status" value="1"/>
</dbReference>
<dbReference type="RefSeq" id="WP_405336657.1">
    <property type="nucleotide sequence ID" value="NZ_JBANFI010000001.1"/>
</dbReference>
<keyword evidence="5" id="KW-1185">Reference proteome</keyword>
<dbReference type="PANTHER" id="PTHR43080">
    <property type="entry name" value="CBS DOMAIN-CONTAINING PROTEIN CBSX3, MITOCHONDRIAL"/>
    <property type="match status" value="1"/>
</dbReference>
<dbReference type="SMART" id="SM00116">
    <property type="entry name" value="CBS"/>
    <property type="match status" value="2"/>
</dbReference>
<protein>
    <submittedName>
        <fullName evidence="4">CBS domain-containing protein</fullName>
    </submittedName>
</protein>
<dbReference type="InterPro" id="IPR051257">
    <property type="entry name" value="Diverse_CBS-Domain"/>
</dbReference>
<name>A0ABW8PU43_9GAMM</name>
<feature type="domain" description="CBS" evidence="3">
    <location>
        <begin position="78"/>
        <end position="136"/>
    </location>
</feature>
<evidence type="ECO:0000256" key="2">
    <source>
        <dbReference type="PROSITE-ProRule" id="PRU00703"/>
    </source>
</evidence>
<reference evidence="4 5" key="1">
    <citation type="submission" date="2024-02" db="EMBL/GenBank/DDBJ databases">
        <title>Marinospirillum sp. MEB 164 isolated from Lonar lake sediment.</title>
        <authorList>
            <person name="Joshi A."/>
            <person name="Thite S."/>
        </authorList>
    </citation>
    <scope>NUCLEOTIDE SEQUENCE [LARGE SCALE GENOMIC DNA]</scope>
    <source>
        <strain evidence="4 5">MEB164</strain>
    </source>
</reference>
<sequence>MTQHIRVKDVMSRDLLQLQAALSVEEAVALLQEHQLPGSPVINERKELVGFVSEHDLLCQLLQASYYSSTQRSLLDVMRTEVLSVGPEDSLVDLAQQMARIDQPKVFPVVAQQKVVGLITRSHVLGALLANRQQPSPM</sequence>
<dbReference type="InterPro" id="IPR046342">
    <property type="entry name" value="CBS_dom_sf"/>
</dbReference>
<feature type="domain" description="CBS" evidence="3">
    <location>
        <begin position="11"/>
        <end position="68"/>
    </location>
</feature>
<evidence type="ECO:0000313" key="4">
    <source>
        <dbReference type="EMBL" id="MFK7159809.1"/>
    </source>
</evidence>
<dbReference type="Pfam" id="PF00571">
    <property type="entry name" value="CBS"/>
    <property type="match status" value="2"/>
</dbReference>
<dbReference type="Gene3D" id="3.10.580.10">
    <property type="entry name" value="CBS-domain"/>
    <property type="match status" value="1"/>
</dbReference>
<proteinExistence type="predicted"/>
<evidence type="ECO:0000313" key="5">
    <source>
        <dbReference type="Proteomes" id="UP001621714"/>
    </source>
</evidence>
<dbReference type="EMBL" id="JBANFI010000001">
    <property type="protein sequence ID" value="MFK7159809.1"/>
    <property type="molecule type" value="Genomic_DNA"/>
</dbReference>
<dbReference type="PROSITE" id="PS51371">
    <property type="entry name" value="CBS"/>
    <property type="match status" value="2"/>
</dbReference>
<comment type="caution">
    <text evidence="4">The sequence shown here is derived from an EMBL/GenBank/DDBJ whole genome shotgun (WGS) entry which is preliminary data.</text>
</comment>
<accession>A0ABW8PU43</accession>